<dbReference type="AlphaFoldDB" id="A0A0P8DBA3"/>
<dbReference type="Proteomes" id="UP000050465">
    <property type="component" value="Unassembled WGS sequence"/>
</dbReference>
<protein>
    <submittedName>
        <fullName evidence="9">Phycobilisome rod-core linker protein</fullName>
    </submittedName>
</protein>
<dbReference type="GO" id="GO:0030089">
    <property type="term" value="C:phycobilisome"/>
    <property type="evidence" value="ECO:0007669"/>
    <property type="project" value="UniProtKB-UniRule"/>
</dbReference>
<dbReference type="Pfam" id="PF00427">
    <property type="entry name" value="PBS_linker_poly"/>
    <property type="match status" value="1"/>
</dbReference>
<dbReference type="EMBL" id="LJZR01000033">
    <property type="protein sequence ID" value="KPQ33371.1"/>
    <property type="molecule type" value="Genomic_DNA"/>
</dbReference>
<keyword evidence="3 6" id="KW-0605">Phycobilisome</keyword>
<dbReference type="STRING" id="1666911.HLUCCA11_18800"/>
<evidence type="ECO:0000259" key="8">
    <source>
        <dbReference type="PROSITE" id="PS51445"/>
    </source>
</evidence>
<dbReference type="Gene3D" id="1.10.3130.20">
    <property type="entry name" value="Phycobilisome linker domain"/>
    <property type="match status" value="1"/>
</dbReference>
<comment type="subcellular location">
    <subcellularLocation>
        <location evidence="1">Endomembrane system</location>
    </subcellularLocation>
</comment>
<feature type="domain" description="PBS-linker" evidence="8">
    <location>
        <begin position="11"/>
        <end position="192"/>
    </location>
</feature>
<dbReference type="GO" id="GO:0015979">
    <property type="term" value="P:photosynthesis"/>
    <property type="evidence" value="ECO:0007669"/>
    <property type="project" value="InterPro"/>
</dbReference>
<keyword evidence="7" id="KW-1133">Transmembrane helix</keyword>
<evidence type="ECO:0000256" key="6">
    <source>
        <dbReference type="PROSITE-ProRule" id="PRU00775"/>
    </source>
</evidence>
<feature type="transmembrane region" description="Helical" evidence="7">
    <location>
        <begin position="225"/>
        <end position="246"/>
    </location>
</feature>
<name>A0A0P8DBA3_9CYAN</name>
<dbReference type="PROSITE" id="PS51445">
    <property type="entry name" value="PBS_LINKER"/>
    <property type="match status" value="1"/>
</dbReference>
<reference evidence="9 10" key="1">
    <citation type="submission" date="2015-09" db="EMBL/GenBank/DDBJ databases">
        <title>Identification and resolution of microdiversity through metagenomic sequencing of parallel consortia.</title>
        <authorList>
            <person name="Nelson W.C."/>
            <person name="Romine M.F."/>
            <person name="Lindemann S.R."/>
        </authorList>
    </citation>
    <scope>NUCLEOTIDE SEQUENCE [LARGE SCALE GENOMIC DNA]</scope>
    <source>
        <strain evidence="9">Ana</strain>
    </source>
</reference>
<keyword evidence="7" id="KW-0812">Transmembrane</keyword>
<keyword evidence="5 7" id="KW-0472">Membrane</keyword>
<organism evidence="9 10">
    <name type="scientific">Phormidesmis priestleyi Ana</name>
    <dbReference type="NCBI Taxonomy" id="1666911"/>
    <lineage>
        <taxon>Bacteria</taxon>
        <taxon>Bacillati</taxon>
        <taxon>Cyanobacteriota</taxon>
        <taxon>Cyanophyceae</taxon>
        <taxon>Leptolyngbyales</taxon>
        <taxon>Leptolyngbyaceae</taxon>
        <taxon>Phormidesmis</taxon>
    </lineage>
</organism>
<keyword evidence="2" id="KW-0042">Antenna complex</keyword>
<proteinExistence type="inferred from homology"/>
<comment type="caution">
    <text evidence="9">The sequence shown here is derived from an EMBL/GenBank/DDBJ whole genome shotgun (WGS) entry which is preliminary data.</text>
</comment>
<evidence type="ECO:0000256" key="7">
    <source>
        <dbReference type="SAM" id="Phobius"/>
    </source>
</evidence>
<gene>
    <name evidence="9" type="primary">cpcG-3</name>
    <name evidence="9" type="ORF">HLUCCA11_18800</name>
</gene>
<accession>A0A0P8DBA3</accession>
<evidence type="ECO:0000256" key="3">
    <source>
        <dbReference type="ARBA" id="ARBA00022738"/>
    </source>
</evidence>
<evidence type="ECO:0000256" key="1">
    <source>
        <dbReference type="ARBA" id="ARBA00004308"/>
    </source>
</evidence>
<evidence type="ECO:0000313" key="10">
    <source>
        <dbReference type="Proteomes" id="UP000050465"/>
    </source>
</evidence>
<comment type="similarity">
    <text evidence="6">Belongs to the phycobilisome linker protein family.</text>
</comment>
<dbReference type="PATRIC" id="fig|1666911.3.peg.2261"/>
<evidence type="ECO:0000313" key="9">
    <source>
        <dbReference type="EMBL" id="KPQ33371.1"/>
    </source>
</evidence>
<evidence type="ECO:0000256" key="2">
    <source>
        <dbReference type="ARBA" id="ARBA00022549"/>
    </source>
</evidence>
<keyword evidence="4" id="KW-0793">Thylakoid</keyword>
<sequence>MSLPLLAYPTRTQNQRVNGFEVPGDEQPRIFSADNLVSSSGLEIEGLIRAAYRQIYHEQQMLVHNRERLLESQLRMNQITVRDFIRGLLLSDSFRRLTFDSNNNYRFAEICIQRVLGRQVYNEREKMAWSILLATKGIQGFVDALLNSEEYLNNFGDSIVPYQRRRILPQRRQGEVTFEHMARYGTDYRDRLPKAGVMPIAKGSSNLNYLRWDWQKNPPAALEKVWLSLFYGGIAMTIVIFLSVLLGL</sequence>
<evidence type="ECO:0000256" key="5">
    <source>
        <dbReference type="ARBA" id="ARBA00023136"/>
    </source>
</evidence>
<dbReference type="PANTHER" id="PTHR34011">
    <property type="entry name" value="PHYCOBILISOME 32.1 KDA LINKER POLYPEPTIDE, PHYCOCYANIN-ASSOCIATED, ROD 2-RELATED"/>
    <property type="match status" value="1"/>
</dbReference>
<dbReference type="InterPro" id="IPR038255">
    <property type="entry name" value="PBS_linker_sf"/>
</dbReference>
<dbReference type="InterPro" id="IPR001297">
    <property type="entry name" value="PBS_linker_dom"/>
</dbReference>
<evidence type="ECO:0000256" key="4">
    <source>
        <dbReference type="ARBA" id="ARBA00023078"/>
    </source>
</evidence>
<dbReference type="GO" id="GO:0012505">
    <property type="term" value="C:endomembrane system"/>
    <property type="evidence" value="ECO:0007669"/>
    <property type="project" value="UniProtKB-SubCell"/>
</dbReference>